<dbReference type="CDD" id="cd16913">
    <property type="entry name" value="YkuD_like"/>
    <property type="match status" value="1"/>
</dbReference>
<evidence type="ECO:0000256" key="5">
    <source>
        <dbReference type="ARBA" id="ARBA00022801"/>
    </source>
</evidence>
<evidence type="ECO:0000313" key="13">
    <source>
        <dbReference type="Proteomes" id="UP000295380"/>
    </source>
</evidence>
<evidence type="ECO:0000256" key="6">
    <source>
        <dbReference type="ARBA" id="ARBA00022960"/>
    </source>
</evidence>
<dbReference type="PANTHER" id="PTHR30582">
    <property type="entry name" value="L,D-TRANSPEPTIDASE"/>
    <property type="match status" value="1"/>
</dbReference>
<keyword evidence="13" id="KW-1185">Reference proteome</keyword>
<feature type="active site" description="Proton donor/acceptor" evidence="9">
    <location>
        <position position="205"/>
    </location>
</feature>
<dbReference type="AlphaFoldDB" id="A0A4R7NPA4"/>
<dbReference type="GO" id="GO:0071972">
    <property type="term" value="F:peptidoglycan L,D-transpeptidase activity"/>
    <property type="evidence" value="ECO:0007669"/>
    <property type="project" value="TreeGrafter"/>
</dbReference>
<dbReference type="GO" id="GO:0018104">
    <property type="term" value="P:peptidoglycan-protein cross-linking"/>
    <property type="evidence" value="ECO:0007669"/>
    <property type="project" value="TreeGrafter"/>
</dbReference>
<evidence type="ECO:0000256" key="7">
    <source>
        <dbReference type="ARBA" id="ARBA00022984"/>
    </source>
</evidence>
<dbReference type="OrthoDB" id="9787225at2"/>
<dbReference type="GO" id="GO:0008360">
    <property type="term" value="P:regulation of cell shape"/>
    <property type="evidence" value="ECO:0007669"/>
    <property type="project" value="UniProtKB-UniRule"/>
</dbReference>
<dbReference type="SUPFAM" id="SSF141523">
    <property type="entry name" value="L,D-transpeptidase catalytic domain-like"/>
    <property type="match status" value="1"/>
</dbReference>
<dbReference type="InterPro" id="IPR038063">
    <property type="entry name" value="Transpep_catalytic_dom"/>
</dbReference>
<keyword evidence="5" id="KW-0378">Hydrolase</keyword>
<organism evidence="12 13">
    <name type="scientific">Chromohalobacter marismortui</name>
    <dbReference type="NCBI Taxonomy" id="42055"/>
    <lineage>
        <taxon>Bacteria</taxon>
        <taxon>Pseudomonadati</taxon>
        <taxon>Pseudomonadota</taxon>
        <taxon>Gammaproteobacteria</taxon>
        <taxon>Oceanospirillales</taxon>
        <taxon>Halomonadaceae</taxon>
        <taxon>Chromohalobacter</taxon>
    </lineage>
</organism>
<proteinExistence type="inferred from homology"/>
<feature type="domain" description="L,D-TPase catalytic" evidence="11">
    <location>
        <begin position="106"/>
        <end position="245"/>
    </location>
</feature>
<evidence type="ECO:0000256" key="10">
    <source>
        <dbReference type="SAM" id="SignalP"/>
    </source>
</evidence>
<dbReference type="PROSITE" id="PS52029">
    <property type="entry name" value="LD_TPASE"/>
    <property type="match status" value="1"/>
</dbReference>
<dbReference type="Gene3D" id="2.40.440.10">
    <property type="entry name" value="L,D-transpeptidase catalytic domain-like"/>
    <property type="match status" value="1"/>
</dbReference>
<dbReference type="GO" id="GO:0071555">
    <property type="term" value="P:cell wall organization"/>
    <property type="evidence" value="ECO:0007669"/>
    <property type="project" value="UniProtKB-UniRule"/>
</dbReference>
<keyword evidence="10" id="KW-0732">Signal</keyword>
<dbReference type="EMBL" id="SOBR01000004">
    <property type="protein sequence ID" value="TDU22301.1"/>
    <property type="molecule type" value="Genomic_DNA"/>
</dbReference>
<reference evidence="12 13" key="1">
    <citation type="submission" date="2019-03" db="EMBL/GenBank/DDBJ databases">
        <title>Genomic Encyclopedia of Type Strains, Phase IV (KMG-IV): sequencing the most valuable type-strain genomes for metagenomic binning, comparative biology and taxonomic classification.</title>
        <authorList>
            <person name="Goeker M."/>
        </authorList>
    </citation>
    <scope>NUCLEOTIDE SEQUENCE [LARGE SCALE GENOMIC DNA]</scope>
    <source>
        <strain evidence="12 13">DSM 6770</strain>
    </source>
</reference>
<comment type="caution">
    <text evidence="12">The sequence shown here is derived from an EMBL/GenBank/DDBJ whole genome shotgun (WGS) entry which is preliminary data.</text>
</comment>
<evidence type="ECO:0000256" key="2">
    <source>
        <dbReference type="ARBA" id="ARBA00005992"/>
    </source>
</evidence>
<dbReference type="Proteomes" id="UP000295380">
    <property type="component" value="Unassembled WGS sequence"/>
</dbReference>
<feature type="signal peptide" evidence="10">
    <location>
        <begin position="1"/>
        <end position="25"/>
    </location>
</feature>
<keyword evidence="6 9" id="KW-0133">Cell shape</keyword>
<sequence>MQARSHLLGMMLMLIVLALPGWAQAQETSDSRSQGLYRLPASSDIIGHVKIVEAAAKDTLIDIGLRHGVGFEAMQRANPDVDAWVPGKGTEVRVPTRFILPPGPHKGIVINLAELRLYYYPPVEEGETPRVETFPIGIGRQGWQTPLGKTTVTMTIKDPAWYPPESIIEERAEDGKKLPRVVPPGPDNPLGEYAMMLDIPGYLIHGTNQPRGVGMRVSHGCIRMLPRDIEYLATRVPNGTQVRIIDEPVKFGWDAAGTLFAQLYPVQHGGEKSVDIPSRSHAMKRLHDTVKQPPRFLIDFGRLEALRMDPDGIPTSLLLTGLPFPMPEPPQTFFTRTHLSKTFYNRIDASLQD</sequence>
<gene>
    <name evidence="12" type="ORF">C8E00_104482</name>
</gene>
<evidence type="ECO:0000256" key="1">
    <source>
        <dbReference type="ARBA" id="ARBA00004752"/>
    </source>
</evidence>
<keyword evidence="3" id="KW-0328">Glycosyltransferase</keyword>
<comment type="pathway">
    <text evidence="1 9">Cell wall biogenesis; peptidoglycan biosynthesis.</text>
</comment>
<evidence type="ECO:0000256" key="9">
    <source>
        <dbReference type="PROSITE-ProRule" id="PRU01373"/>
    </source>
</evidence>
<dbReference type="InterPro" id="IPR005490">
    <property type="entry name" value="LD_TPept_cat_dom"/>
</dbReference>
<evidence type="ECO:0000256" key="3">
    <source>
        <dbReference type="ARBA" id="ARBA00022676"/>
    </source>
</evidence>
<name>A0A4R7NPA4_9GAMM</name>
<evidence type="ECO:0000313" key="12">
    <source>
        <dbReference type="EMBL" id="TDU22301.1"/>
    </source>
</evidence>
<dbReference type="GO" id="GO:0016757">
    <property type="term" value="F:glycosyltransferase activity"/>
    <property type="evidence" value="ECO:0007669"/>
    <property type="project" value="UniProtKB-KW"/>
</dbReference>
<feature type="chain" id="PRO_5020362450" evidence="10">
    <location>
        <begin position="26"/>
        <end position="353"/>
    </location>
</feature>
<protein>
    <submittedName>
        <fullName evidence="12">L,D-transpeptidase ErfK/SrfK</fullName>
    </submittedName>
</protein>
<keyword evidence="4" id="KW-0808">Transferase</keyword>
<evidence type="ECO:0000259" key="11">
    <source>
        <dbReference type="PROSITE" id="PS52029"/>
    </source>
</evidence>
<dbReference type="Pfam" id="PF03734">
    <property type="entry name" value="YkuD"/>
    <property type="match status" value="1"/>
</dbReference>
<dbReference type="InterPro" id="IPR018392">
    <property type="entry name" value="LysM"/>
</dbReference>
<feature type="active site" description="Nucleophile" evidence="9">
    <location>
        <position position="221"/>
    </location>
</feature>
<dbReference type="GO" id="GO:0005576">
    <property type="term" value="C:extracellular region"/>
    <property type="evidence" value="ECO:0007669"/>
    <property type="project" value="TreeGrafter"/>
</dbReference>
<dbReference type="PANTHER" id="PTHR30582:SF24">
    <property type="entry name" value="L,D-TRANSPEPTIDASE ERFK_SRFK-RELATED"/>
    <property type="match status" value="1"/>
</dbReference>
<keyword evidence="7 9" id="KW-0573">Peptidoglycan synthesis</keyword>
<dbReference type="CDD" id="cd00118">
    <property type="entry name" value="LysM"/>
    <property type="match status" value="1"/>
</dbReference>
<dbReference type="InterPro" id="IPR050979">
    <property type="entry name" value="LD-transpeptidase"/>
</dbReference>
<keyword evidence="8 9" id="KW-0961">Cell wall biogenesis/degradation</keyword>
<comment type="similarity">
    <text evidence="2">Belongs to the YkuD family.</text>
</comment>
<evidence type="ECO:0000256" key="4">
    <source>
        <dbReference type="ARBA" id="ARBA00022679"/>
    </source>
</evidence>
<evidence type="ECO:0000256" key="8">
    <source>
        <dbReference type="ARBA" id="ARBA00023316"/>
    </source>
</evidence>
<accession>A0A4R7NPA4</accession>
<dbReference type="UniPathway" id="UPA00219"/>